<name>A0A6J7QYQ6_9ZZZZ</name>
<gene>
    <name evidence="1" type="ORF">UFOPK4098_00920</name>
</gene>
<organism evidence="1">
    <name type="scientific">freshwater metagenome</name>
    <dbReference type="NCBI Taxonomy" id="449393"/>
    <lineage>
        <taxon>unclassified sequences</taxon>
        <taxon>metagenomes</taxon>
        <taxon>ecological metagenomes</taxon>
    </lineage>
</organism>
<dbReference type="AlphaFoldDB" id="A0A6J7QYQ6"/>
<sequence length="213" mass="23765">MVNSFSFPIHASGASWHIELCVHRARTNSEWVKHHNVGAITHFNATTITQAVQTCGLLGEVVHRFFQIHKFFITYSARNERGRESETIDHVEVSTCIACTHNGTLVAPHFNTALPCCSILTFVLVGNDRAQIVIDDNVDQQVPWLNFEFFCNVANETTSIFLPLVGKGFKQDVCAPVTNRASRTLCALCQAIHFFTALRVAHHGELHIVGKCH</sequence>
<reference evidence="1" key="1">
    <citation type="submission" date="2020-05" db="EMBL/GenBank/DDBJ databases">
        <authorList>
            <person name="Chiriac C."/>
            <person name="Salcher M."/>
            <person name="Ghai R."/>
            <person name="Kavagutti S V."/>
        </authorList>
    </citation>
    <scope>NUCLEOTIDE SEQUENCE</scope>
</reference>
<evidence type="ECO:0000313" key="1">
    <source>
        <dbReference type="EMBL" id="CAB5022051.1"/>
    </source>
</evidence>
<protein>
    <submittedName>
        <fullName evidence="1">Unannotated protein</fullName>
    </submittedName>
</protein>
<accession>A0A6J7QYQ6</accession>
<proteinExistence type="predicted"/>
<dbReference type="EMBL" id="CAFBPN010000044">
    <property type="protein sequence ID" value="CAB5022051.1"/>
    <property type="molecule type" value="Genomic_DNA"/>
</dbReference>